<evidence type="ECO:0000313" key="2">
    <source>
        <dbReference type="Proteomes" id="UP000050790"/>
    </source>
</evidence>
<evidence type="ECO:0000256" key="1">
    <source>
        <dbReference type="SAM" id="MobiDB-lite"/>
    </source>
</evidence>
<feature type="region of interest" description="Disordered" evidence="1">
    <location>
        <begin position="208"/>
        <end position="229"/>
    </location>
</feature>
<organism evidence="2 3">
    <name type="scientific">Schistosoma margrebowiei</name>
    <dbReference type="NCBI Taxonomy" id="48269"/>
    <lineage>
        <taxon>Eukaryota</taxon>
        <taxon>Metazoa</taxon>
        <taxon>Spiralia</taxon>
        <taxon>Lophotrochozoa</taxon>
        <taxon>Platyhelminthes</taxon>
        <taxon>Trematoda</taxon>
        <taxon>Digenea</taxon>
        <taxon>Strigeidida</taxon>
        <taxon>Schistosomatoidea</taxon>
        <taxon>Schistosomatidae</taxon>
        <taxon>Schistosoma</taxon>
    </lineage>
</organism>
<sequence>MKNCTIFIILENTVSNLMASSRLIKRYDLNRLKVEIELTFKKPTLSELTYYYRLNRLIQVINENYHFYDHLINQLKWLYTIIKNENNQMNFIIENILKYRNQNSNGIPIVYYIFKISNIMVEICESRKSYISNIINDRIVVEYNDNNNLMNSNIDLEIFISELHVLMDYFFEYLCYFMVNLRNQISINENFIHSFTSTSFTMSMKSSNVSSSSSSSSSSSLSSASSSSRMTCPVITSNSISKLIDDLIDIESHMPMKYNEQYTEAQKRLSIRINLQVNKNKE</sequence>
<evidence type="ECO:0000313" key="3">
    <source>
        <dbReference type="WBParaSite" id="SMRG1_21220.1"/>
    </source>
</evidence>
<proteinExistence type="predicted"/>
<feature type="compositionally biased region" description="Low complexity" evidence="1">
    <location>
        <begin position="208"/>
        <end position="228"/>
    </location>
</feature>
<reference evidence="3" key="1">
    <citation type="submission" date="2023-11" db="UniProtKB">
        <authorList>
            <consortium name="WormBaseParasite"/>
        </authorList>
    </citation>
    <scope>IDENTIFICATION</scope>
</reference>
<dbReference type="Proteomes" id="UP000050790">
    <property type="component" value="Unassembled WGS sequence"/>
</dbReference>
<accession>A0AA84ZD47</accession>
<dbReference type="AlphaFoldDB" id="A0AA84ZD47"/>
<name>A0AA84ZD47_9TREM</name>
<protein>
    <submittedName>
        <fullName evidence="3">Uncharacterized protein</fullName>
    </submittedName>
</protein>
<dbReference type="WBParaSite" id="SMRG1_21220.1">
    <property type="protein sequence ID" value="SMRG1_21220.1"/>
    <property type="gene ID" value="SMRG1_21220"/>
</dbReference>